<dbReference type="HAMAP" id="MF_00150">
    <property type="entry name" value="ArgC_type1"/>
    <property type="match status" value="1"/>
</dbReference>
<dbReference type="SUPFAM" id="SSF55347">
    <property type="entry name" value="Glyceraldehyde-3-phosphate dehydrogenase-like, C-terminal domain"/>
    <property type="match status" value="1"/>
</dbReference>
<evidence type="ECO:0000313" key="10">
    <source>
        <dbReference type="EMBL" id="CAB4717128.1"/>
    </source>
</evidence>
<dbReference type="PROSITE" id="PS01224">
    <property type="entry name" value="ARGC"/>
    <property type="match status" value="1"/>
</dbReference>
<dbReference type="EC" id="1.2.1.38" evidence="2"/>
<dbReference type="InterPro" id="IPR036291">
    <property type="entry name" value="NAD(P)-bd_dom_sf"/>
</dbReference>
<evidence type="ECO:0000259" key="8">
    <source>
        <dbReference type="SMART" id="SM00859"/>
    </source>
</evidence>
<accession>A0A6J7QRN0</accession>
<dbReference type="PANTHER" id="PTHR32338:SF10">
    <property type="entry name" value="N-ACETYL-GAMMA-GLUTAMYL-PHOSPHATE REDUCTASE, CHLOROPLASTIC-RELATED"/>
    <property type="match status" value="1"/>
</dbReference>
<evidence type="ECO:0000313" key="13">
    <source>
        <dbReference type="EMBL" id="CAB5020400.1"/>
    </source>
</evidence>
<dbReference type="InterPro" id="IPR050085">
    <property type="entry name" value="AGPR"/>
</dbReference>
<gene>
    <name evidence="10" type="ORF">UFOPK2648_01213</name>
    <name evidence="11" type="ORF">UFOPK2824_00373</name>
    <name evidence="12" type="ORF">UFOPK3037_00141</name>
    <name evidence="9" type="ORF">UFOPK3925_01387</name>
    <name evidence="13" type="ORF">UFOPK4097_00898</name>
</gene>
<dbReference type="NCBIfam" id="TIGR01850">
    <property type="entry name" value="argC"/>
    <property type="match status" value="1"/>
</dbReference>
<dbReference type="SUPFAM" id="SSF51735">
    <property type="entry name" value="NAD(P)-binding Rossmann-fold domains"/>
    <property type="match status" value="1"/>
</dbReference>
<proteinExistence type="inferred from homology"/>
<dbReference type="AlphaFoldDB" id="A0A6J7QRN0"/>
<dbReference type="SMART" id="SM00859">
    <property type="entry name" value="Semialdhyde_dh"/>
    <property type="match status" value="1"/>
</dbReference>
<protein>
    <recommendedName>
        <fullName evidence="2">N-acetyl-gamma-glutamyl-phosphate reductase</fullName>
        <ecNumber evidence="2">1.2.1.38</ecNumber>
    </recommendedName>
</protein>
<dbReference type="Gene3D" id="3.30.360.10">
    <property type="entry name" value="Dihydrodipicolinate Reductase, domain 2"/>
    <property type="match status" value="1"/>
</dbReference>
<dbReference type="PANTHER" id="PTHR32338">
    <property type="entry name" value="N-ACETYL-GAMMA-GLUTAMYL-PHOSPHATE REDUCTASE, CHLOROPLASTIC-RELATED-RELATED"/>
    <property type="match status" value="1"/>
</dbReference>
<evidence type="ECO:0000256" key="6">
    <source>
        <dbReference type="ARBA" id="ARBA00023002"/>
    </source>
</evidence>
<dbReference type="CDD" id="cd23934">
    <property type="entry name" value="AGPR_1_C"/>
    <property type="match status" value="1"/>
</dbReference>
<evidence type="ECO:0000313" key="9">
    <source>
        <dbReference type="EMBL" id="CAB4344489.1"/>
    </source>
</evidence>
<evidence type="ECO:0000256" key="3">
    <source>
        <dbReference type="ARBA" id="ARBA00022571"/>
    </source>
</evidence>
<name>A0A6J7QRN0_9ZZZZ</name>
<dbReference type="EMBL" id="CAESAD010000013">
    <property type="protein sequence ID" value="CAB4344489.1"/>
    <property type="molecule type" value="Genomic_DNA"/>
</dbReference>
<dbReference type="GO" id="GO:0070401">
    <property type="term" value="F:NADP+ binding"/>
    <property type="evidence" value="ECO:0007669"/>
    <property type="project" value="InterPro"/>
</dbReference>
<keyword evidence="5" id="KW-0521">NADP</keyword>
<dbReference type="CDD" id="cd24148">
    <property type="entry name" value="AGPR_1_actinobacAGPR_like"/>
    <property type="match status" value="1"/>
</dbReference>
<dbReference type="EMBL" id="CAFAAO010000001">
    <property type="protein sequence ID" value="CAB4793978.1"/>
    <property type="molecule type" value="Genomic_DNA"/>
</dbReference>
<dbReference type="InterPro" id="IPR000534">
    <property type="entry name" value="Semialdehyde_DH_NAD-bd"/>
</dbReference>
<dbReference type="EMBL" id="CAEZZD010000037">
    <property type="protein sequence ID" value="CAB4744676.1"/>
    <property type="molecule type" value="Genomic_DNA"/>
</dbReference>
<evidence type="ECO:0000256" key="1">
    <source>
        <dbReference type="ARBA" id="ARBA00004862"/>
    </source>
</evidence>
<dbReference type="EMBL" id="CAFBPK010000013">
    <property type="protein sequence ID" value="CAB5020400.1"/>
    <property type="molecule type" value="Genomic_DNA"/>
</dbReference>
<feature type="domain" description="Semialdehyde dehydrogenase NAD-binding" evidence="8">
    <location>
        <begin position="13"/>
        <end position="148"/>
    </location>
</feature>
<dbReference type="GO" id="GO:0051287">
    <property type="term" value="F:NAD binding"/>
    <property type="evidence" value="ECO:0007669"/>
    <property type="project" value="InterPro"/>
</dbReference>
<evidence type="ECO:0000256" key="5">
    <source>
        <dbReference type="ARBA" id="ARBA00022857"/>
    </source>
</evidence>
<dbReference type="Pfam" id="PF22698">
    <property type="entry name" value="Semialdhyde_dhC_1"/>
    <property type="match status" value="1"/>
</dbReference>
<dbReference type="GO" id="GO:0006526">
    <property type="term" value="P:L-arginine biosynthetic process"/>
    <property type="evidence" value="ECO:0007669"/>
    <property type="project" value="UniProtKB-KW"/>
</dbReference>
<keyword evidence="3" id="KW-0055">Arginine biosynthesis</keyword>
<dbReference type="GO" id="GO:0003942">
    <property type="term" value="F:N-acetyl-gamma-glutamyl-phosphate reductase activity"/>
    <property type="evidence" value="ECO:0007669"/>
    <property type="project" value="UniProtKB-EC"/>
</dbReference>
<keyword evidence="6" id="KW-0560">Oxidoreductase</keyword>
<evidence type="ECO:0000313" key="11">
    <source>
        <dbReference type="EMBL" id="CAB4744676.1"/>
    </source>
</evidence>
<dbReference type="Pfam" id="PF01118">
    <property type="entry name" value="Semialdhyde_dh"/>
    <property type="match status" value="1"/>
</dbReference>
<comment type="pathway">
    <text evidence="1">Amino-acid biosynthesis; L-arginine biosynthesis; N(2)-acetyl-L-ornithine from L-glutamate: step 3/4.</text>
</comment>
<dbReference type="Gene3D" id="3.40.50.720">
    <property type="entry name" value="NAD(P)-binding Rossmann-like Domain"/>
    <property type="match status" value="1"/>
</dbReference>
<dbReference type="InterPro" id="IPR058924">
    <property type="entry name" value="AGPR_dimerisation_dom"/>
</dbReference>
<evidence type="ECO:0000256" key="2">
    <source>
        <dbReference type="ARBA" id="ARBA00013072"/>
    </source>
</evidence>
<sequence>MRIIMHMSNTITKAAIVGASGYAGAELIRIIHAHPYFELGALAAGANAGAKLTDVHPQFSSVAELASKVFVASTPAELAGHDLVFLALPHGQSAELIAQLPTDIQIVDLGADFRLEDDKDWHTYYGGAYAGSWTYGIPEVHGQRAKISGSTRVANPGCYATAIELGLAPLLGANLIETNDIIVVAASGTSGAGRTAKVNLLNSEVAGSMSTYKVGGTHQHTPEIEQMLSHVAGADVQINFTPMLAPMPRGILATLSVKTSQGAPMLRTAMQDYYAGEAFITVLPEGQLPVTASTLGSNAVHIQVAKDDRTNRATVIVAIDNLIKGAAGQAVQNANLICGYDETTGLSAIGVAP</sequence>
<evidence type="ECO:0000313" key="12">
    <source>
        <dbReference type="EMBL" id="CAB4793978.1"/>
    </source>
</evidence>
<evidence type="ECO:0000256" key="4">
    <source>
        <dbReference type="ARBA" id="ARBA00022605"/>
    </source>
</evidence>
<organism evidence="13">
    <name type="scientific">freshwater metagenome</name>
    <dbReference type="NCBI Taxonomy" id="449393"/>
    <lineage>
        <taxon>unclassified sequences</taxon>
        <taxon>metagenomes</taxon>
        <taxon>ecological metagenomes</taxon>
    </lineage>
</organism>
<dbReference type="InterPro" id="IPR000706">
    <property type="entry name" value="AGPR_type-1"/>
</dbReference>
<dbReference type="EMBL" id="CAEZYC010000090">
    <property type="protein sequence ID" value="CAB4717128.1"/>
    <property type="molecule type" value="Genomic_DNA"/>
</dbReference>
<dbReference type="InterPro" id="IPR023013">
    <property type="entry name" value="AGPR_AS"/>
</dbReference>
<comment type="catalytic activity">
    <reaction evidence="7">
        <text>N-acetyl-L-glutamate 5-semialdehyde + phosphate + NADP(+) = N-acetyl-L-glutamyl 5-phosphate + NADPH + H(+)</text>
        <dbReference type="Rhea" id="RHEA:21588"/>
        <dbReference type="ChEBI" id="CHEBI:15378"/>
        <dbReference type="ChEBI" id="CHEBI:29123"/>
        <dbReference type="ChEBI" id="CHEBI:43474"/>
        <dbReference type="ChEBI" id="CHEBI:57783"/>
        <dbReference type="ChEBI" id="CHEBI:57936"/>
        <dbReference type="ChEBI" id="CHEBI:58349"/>
        <dbReference type="EC" id="1.2.1.38"/>
    </reaction>
</comment>
<reference evidence="13" key="1">
    <citation type="submission" date="2020-05" db="EMBL/GenBank/DDBJ databases">
        <authorList>
            <person name="Chiriac C."/>
            <person name="Salcher M."/>
            <person name="Ghai R."/>
            <person name="Kavagutti S V."/>
        </authorList>
    </citation>
    <scope>NUCLEOTIDE SEQUENCE</scope>
</reference>
<keyword evidence="4" id="KW-0028">Amino-acid biosynthesis</keyword>
<dbReference type="FunFam" id="3.30.360.10:FF:000014">
    <property type="entry name" value="N-acetyl-gamma-glutamyl-phosphate reductase"/>
    <property type="match status" value="1"/>
</dbReference>
<evidence type="ECO:0000256" key="7">
    <source>
        <dbReference type="ARBA" id="ARBA00050557"/>
    </source>
</evidence>